<gene>
    <name evidence="2" type="ORF">ANCDUO_20584</name>
</gene>
<feature type="region of interest" description="Disordered" evidence="1">
    <location>
        <begin position="1"/>
        <end position="39"/>
    </location>
</feature>
<feature type="non-terminal residue" evidence="2">
    <location>
        <position position="1"/>
    </location>
</feature>
<protein>
    <submittedName>
        <fullName evidence="2">Uncharacterized protein</fullName>
    </submittedName>
</protein>
<evidence type="ECO:0000256" key="1">
    <source>
        <dbReference type="SAM" id="MobiDB-lite"/>
    </source>
</evidence>
<name>A0A0C2FWR9_9BILA</name>
<dbReference type="Proteomes" id="UP000054047">
    <property type="component" value="Unassembled WGS sequence"/>
</dbReference>
<dbReference type="AlphaFoldDB" id="A0A0C2FWR9"/>
<accession>A0A0C2FWR9</accession>
<keyword evidence="3" id="KW-1185">Reference proteome</keyword>
<evidence type="ECO:0000313" key="2">
    <source>
        <dbReference type="EMBL" id="KIH49341.1"/>
    </source>
</evidence>
<sequence length="91" mass="10378">ERHLRRPQVAPTEEKFETDLRTTHAPPLMAKTTPTPPHMAHSLNMLFSPTLIPTVDRAPRLPNNPFSELDISKPTVVHLPIPPEIDENFER</sequence>
<reference evidence="2 3" key="1">
    <citation type="submission" date="2013-12" db="EMBL/GenBank/DDBJ databases">
        <title>Draft genome of the parsitic nematode Ancylostoma duodenale.</title>
        <authorList>
            <person name="Mitreva M."/>
        </authorList>
    </citation>
    <scope>NUCLEOTIDE SEQUENCE [LARGE SCALE GENOMIC DNA]</scope>
    <source>
        <strain evidence="2 3">Zhejiang</strain>
    </source>
</reference>
<evidence type="ECO:0000313" key="3">
    <source>
        <dbReference type="Proteomes" id="UP000054047"/>
    </source>
</evidence>
<dbReference type="OrthoDB" id="5870726at2759"/>
<proteinExistence type="predicted"/>
<feature type="compositionally biased region" description="Basic and acidic residues" evidence="1">
    <location>
        <begin position="12"/>
        <end position="22"/>
    </location>
</feature>
<organism evidence="2 3">
    <name type="scientific">Ancylostoma duodenale</name>
    <dbReference type="NCBI Taxonomy" id="51022"/>
    <lineage>
        <taxon>Eukaryota</taxon>
        <taxon>Metazoa</taxon>
        <taxon>Ecdysozoa</taxon>
        <taxon>Nematoda</taxon>
        <taxon>Chromadorea</taxon>
        <taxon>Rhabditida</taxon>
        <taxon>Rhabditina</taxon>
        <taxon>Rhabditomorpha</taxon>
        <taxon>Strongyloidea</taxon>
        <taxon>Ancylostomatidae</taxon>
        <taxon>Ancylostomatinae</taxon>
        <taxon>Ancylostoma</taxon>
    </lineage>
</organism>
<dbReference type="EMBL" id="KN753911">
    <property type="protein sequence ID" value="KIH49341.1"/>
    <property type="molecule type" value="Genomic_DNA"/>
</dbReference>